<evidence type="ECO:0000256" key="3">
    <source>
        <dbReference type="ARBA" id="ARBA00022692"/>
    </source>
</evidence>
<evidence type="ECO:0000259" key="8">
    <source>
        <dbReference type="PROSITE" id="PS50113"/>
    </source>
</evidence>
<keyword evidence="2" id="KW-1003">Cell membrane</keyword>
<dbReference type="PANTHER" id="PTHR45138:SF9">
    <property type="entry name" value="DIGUANYLATE CYCLASE DGCM-RELATED"/>
    <property type="match status" value="1"/>
</dbReference>
<feature type="transmembrane region" description="Helical" evidence="6">
    <location>
        <begin position="86"/>
        <end position="108"/>
    </location>
</feature>
<organism evidence="10 11">
    <name type="scientific">Kineococcus halophytocola</name>
    <dbReference type="NCBI Taxonomy" id="3234027"/>
    <lineage>
        <taxon>Bacteria</taxon>
        <taxon>Bacillati</taxon>
        <taxon>Actinomycetota</taxon>
        <taxon>Actinomycetes</taxon>
        <taxon>Kineosporiales</taxon>
        <taxon>Kineosporiaceae</taxon>
        <taxon>Kineococcus</taxon>
    </lineage>
</organism>
<name>A0ABV4H2L0_9ACTN</name>
<evidence type="ECO:0000313" key="11">
    <source>
        <dbReference type="Proteomes" id="UP001565927"/>
    </source>
</evidence>
<evidence type="ECO:0000313" key="10">
    <source>
        <dbReference type="EMBL" id="MEZ0165807.1"/>
    </source>
</evidence>
<dbReference type="InterPro" id="IPR000700">
    <property type="entry name" value="PAS-assoc_C"/>
</dbReference>
<reference evidence="10 11" key="1">
    <citation type="submission" date="2024-07" db="EMBL/GenBank/DDBJ databases">
        <authorList>
            <person name="Thanompreechachai J."/>
            <person name="Duangmal K."/>
        </authorList>
    </citation>
    <scope>NUCLEOTIDE SEQUENCE [LARGE SCALE GENOMIC DNA]</scope>
    <source>
        <strain evidence="10 11">LSe6-4</strain>
    </source>
</reference>
<dbReference type="CDD" id="cd01949">
    <property type="entry name" value="GGDEF"/>
    <property type="match status" value="1"/>
</dbReference>
<dbReference type="InterPro" id="IPR029016">
    <property type="entry name" value="GAF-like_dom_sf"/>
</dbReference>
<dbReference type="InterPro" id="IPR035965">
    <property type="entry name" value="PAS-like_dom_sf"/>
</dbReference>
<evidence type="ECO:0000256" key="2">
    <source>
        <dbReference type="ARBA" id="ARBA00022475"/>
    </source>
</evidence>
<evidence type="ECO:0000259" key="9">
    <source>
        <dbReference type="PROSITE" id="PS50887"/>
    </source>
</evidence>
<comment type="caution">
    <text evidence="10">The sequence shown here is derived from an EMBL/GenBank/DDBJ whole genome shotgun (WGS) entry which is preliminary data.</text>
</comment>
<feature type="transmembrane region" description="Helical" evidence="6">
    <location>
        <begin position="12"/>
        <end position="31"/>
    </location>
</feature>
<evidence type="ECO:0000256" key="5">
    <source>
        <dbReference type="ARBA" id="ARBA00023136"/>
    </source>
</evidence>
<evidence type="ECO:0000256" key="4">
    <source>
        <dbReference type="ARBA" id="ARBA00022989"/>
    </source>
</evidence>
<dbReference type="InterPro" id="IPR003018">
    <property type="entry name" value="GAF"/>
</dbReference>
<dbReference type="InterPro" id="IPR050469">
    <property type="entry name" value="Diguanylate_Cyclase"/>
</dbReference>
<dbReference type="NCBIfam" id="TIGR00254">
    <property type="entry name" value="GGDEF"/>
    <property type="match status" value="1"/>
</dbReference>
<dbReference type="GO" id="GO:0052621">
    <property type="term" value="F:diguanylate cyclase activity"/>
    <property type="evidence" value="ECO:0007669"/>
    <property type="project" value="UniProtKB-EC"/>
</dbReference>
<dbReference type="Pfam" id="PF13185">
    <property type="entry name" value="GAF_2"/>
    <property type="match status" value="1"/>
</dbReference>
<evidence type="ECO:0000256" key="1">
    <source>
        <dbReference type="ARBA" id="ARBA00004651"/>
    </source>
</evidence>
<dbReference type="EMBL" id="JBGFTU010000015">
    <property type="protein sequence ID" value="MEZ0165807.1"/>
    <property type="molecule type" value="Genomic_DNA"/>
</dbReference>
<comment type="subcellular location">
    <subcellularLocation>
        <location evidence="1">Cell membrane</location>
        <topology evidence="1">Multi-pass membrane protein</topology>
    </subcellularLocation>
</comment>
<dbReference type="Gene3D" id="3.30.450.40">
    <property type="match status" value="1"/>
</dbReference>
<feature type="transmembrane region" description="Helical" evidence="6">
    <location>
        <begin position="269"/>
        <end position="288"/>
    </location>
</feature>
<evidence type="ECO:0000259" key="7">
    <source>
        <dbReference type="PROSITE" id="PS50112"/>
    </source>
</evidence>
<feature type="domain" description="PAC" evidence="8">
    <location>
        <begin position="396"/>
        <end position="448"/>
    </location>
</feature>
<dbReference type="SMART" id="SM00267">
    <property type="entry name" value="GGDEF"/>
    <property type="match status" value="1"/>
</dbReference>
<keyword evidence="11" id="KW-1185">Reference proteome</keyword>
<dbReference type="InterPro" id="IPR000160">
    <property type="entry name" value="GGDEF_dom"/>
</dbReference>
<dbReference type="PROSITE" id="PS50887">
    <property type="entry name" value="GGDEF"/>
    <property type="match status" value="1"/>
</dbReference>
<dbReference type="PROSITE" id="PS50112">
    <property type="entry name" value="PAS"/>
    <property type="match status" value="1"/>
</dbReference>
<gene>
    <name evidence="10" type="ORF">AB2L27_13700</name>
</gene>
<dbReference type="InterPro" id="IPR043128">
    <property type="entry name" value="Rev_trsase/Diguanyl_cyclase"/>
</dbReference>
<accession>A0ABV4H2L0</accession>
<dbReference type="Proteomes" id="UP001565927">
    <property type="component" value="Unassembled WGS sequence"/>
</dbReference>
<dbReference type="EC" id="2.7.7.65" evidence="10"/>
<dbReference type="Gene3D" id="3.30.450.20">
    <property type="entry name" value="PAS domain"/>
    <property type="match status" value="1"/>
</dbReference>
<feature type="domain" description="PAS" evidence="7">
    <location>
        <begin position="316"/>
        <end position="393"/>
    </location>
</feature>
<dbReference type="InterPro" id="IPR007895">
    <property type="entry name" value="MASE1"/>
</dbReference>
<feature type="transmembrane region" description="Helical" evidence="6">
    <location>
        <begin position="193"/>
        <end position="212"/>
    </location>
</feature>
<dbReference type="Pfam" id="PF00990">
    <property type="entry name" value="GGDEF"/>
    <property type="match status" value="1"/>
</dbReference>
<dbReference type="PANTHER" id="PTHR45138">
    <property type="entry name" value="REGULATORY COMPONENTS OF SENSORY TRANSDUCTION SYSTEM"/>
    <property type="match status" value="1"/>
</dbReference>
<dbReference type="SUPFAM" id="SSF55781">
    <property type="entry name" value="GAF domain-like"/>
    <property type="match status" value="1"/>
</dbReference>
<dbReference type="Pfam" id="PF05231">
    <property type="entry name" value="MASE1"/>
    <property type="match status" value="1"/>
</dbReference>
<feature type="domain" description="GGDEF" evidence="9">
    <location>
        <begin position="652"/>
        <end position="773"/>
    </location>
</feature>
<dbReference type="SUPFAM" id="SSF55785">
    <property type="entry name" value="PYP-like sensor domain (PAS domain)"/>
    <property type="match status" value="1"/>
</dbReference>
<keyword evidence="10" id="KW-0808">Transferase</keyword>
<dbReference type="SUPFAM" id="SSF55073">
    <property type="entry name" value="Nucleotide cyclase"/>
    <property type="match status" value="1"/>
</dbReference>
<dbReference type="Gene3D" id="3.30.70.270">
    <property type="match status" value="1"/>
</dbReference>
<dbReference type="InterPro" id="IPR000014">
    <property type="entry name" value="PAS"/>
</dbReference>
<evidence type="ECO:0000256" key="6">
    <source>
        <dbReference type="SAM" id="Phobius"/>
    </source>
</evidence>
<proteinExistence type="predicted"/>
<keyword evidence="10" id="KW-0548">Nucleotidyltransferase</keyword>
<dbReference type="RefSeq" id="WP_370442033.1">
    <property type="nucleotide sequence ID" value="NZ_JBGFTU010000015.1"/>
</dbReference>
<keyword evidence="3 6" id="KW-0812">Transmembrane</keyword>
<feature type="transmembrane region" description="Helical" evidence="6">
    <location>
        <begin position="151"/>
        <end position="172"/>
    </location>
</feature>
<sequence>MNPHTAVAGARAALPVRSLVFATLYAAALLLGRLTTVDGTGLVLVWPAAGVAATWMSRGRHRWFDAALLVAATVAVDAAVSGTGPLLAGFLLADLGQVLVLVTLLRRWYTPQEGLSTRQLAVLLGTTAVACTVGAVAATLAVVAADGDPSWLGSALWFTRNAAGIMLLDPILQRLEARARIGWPETGRGRVELAAAVATSCVAYALVFWGPAGLPVSFLPLAPTIWLALRFDTNVVVGTTLTVTSIAALGTFHGTGPFADITDDAVRTLVVQVHAGFVAALGMMLAVGRDERNQLLARLSTATAQAQRARTEAERSARFSDAVLASVGSGIVVSDPDGRLLLFNDTARAWHGLEADDSLDPALHADNYHLYGPDGTTPLAAAQIPLLRTLAEGAVSGAEIVISRPGAGAVPVACSGRTVTDEDGTVLGAVVAMHDLTEVRAREAQLARANAQLGLHAARVERLAVASRAVLTAEDPRQAVCEAAVEIAGAQAVFLAQPTGEGRLVATASTGLSADFHLDLDVHRDTSLTLTSYRSGEPLFVPDVAAHPLASPLRVATGRQVSGAWQPVADADGGVVGVLCVIWRERVDHLDPTTAAVLAGLAAEASHAFTRADLLHRLAQAADHDPLTGAVNRRRWDDLARQEIARATRARTPLTFALLDLDHFKRYNDTRGHLAGDDLLRAFTKAAAAHLREVDTLARWGGEEFAVMLPDCTAEDAVAVVDRIRAAVPDGQTCTVGVCQWAPGLDALTVVAAADRALYTGKATRNTTVVGTAEPVTPPAGAFSL</sequence>
<keyword evidence="5 6" id="KW-0472">Membrane</keyword>
<dbReference type="CDD" id="cd00130">
    <property type="entry name" value="PAS"/>
    <property type="match status" value="1"/>
</dbReference>
<keyword evidence="4 6" id="KW-1133">Transmembrane helix</keyword>
<protein>
    <submittedName>
        <fullName evidence="10">Diguanylate cyclase</fullName>
        <ecNumber evidence="10">2.7.7.65</ecNumber>
    </submittedName>
</protein>
<dbReference type="PROSITE" id="PS50113">
    <property type="entry name" value="PAC"/>
    <property type="match status" value="1"/>
</dbReference>
<dbReference type="InterPro" id="IPR029787">
    <property type="entry name" value="Nucleotide_cyclase"/>
</dbReference>
<feature type="transmembrane region" description="Helical" evidence="6">
    <location>
        <begin position="120"/>
        <end position="145"/>
    </location>
</feature>
<dbReference type="Pfam" id="PF13426">
    <property type="entry name" value="PAS_9"/>
    <property type="match status" value="1"/>
</dbReference>